<dbReference type="InterPro" id="IPR008422">
    <property type="entry name" value="KN_HD"/>
</dbReference>
<comment type="caution">
    <text evidence="11">The sequence shown here is derived from an EMBL/GenBank/DDBJ whole genome shotgun (WGS) entry which is preliminary data.</text>
</comment>
<reference evidence="11 12" key="1">
    <citation type="submission" date="2022-12" db="EMBL/GenBank/DDBJ databases">
        <title>Chromosome-scale assembly of the Ensete ventricosum genome.</title>
        <authorList>
            <person name="Dussert Y."/>
            <person name="Stocks J."/>
            <person name="Wendawek A."/>
            <person name="Woldeyes F."/>
            <person name="Nichols R.A."/>
            <person name="Borrell J.S."/>
        </authorList>
    </citation>
    <scope>NUCLEOTIDE SEQUENCE [LARGE SCALE GENOMIC DNA]</scope>
    <source>
        <strain evidence="12">cv. Maze</strain>
        <tissue evidence="11">Seeds</tissue>
    </source>
</reference>
<keyword evidence="5 8" id="KW-0371">Homeobox</keyword>
<feature type="DNA-binding region" description="Homeobox" evidence="8">
    <location>
        <begin position="493"/>
        <end position="555"/>
    </location>
</feature>
<dbReference type="GO" id="GO:0006355">
    <property type="term" value="P:regulation of DNA-templated transcription"/>
    <property type="evidence" value="ECO:0007669"/>
    <property type="project" value="InterPro"/>
</dbReference>
<accession>A0AAV8RV57</accession>
<proteinExistence type="inferred from homology"/>
<comment type="similarity">
    <text evidence="2">Belongs to the TALE/BELL homeobox family.</text>
</comment>
<dbReference type="SUPFAM" id="SSF46689">
    <property type="entry name" value="Homeodomain-like"/>
    <property type="match status" value="1"/>
</dbReference>
<dbReference type="Pfam" id="PF05920">
    <property type="entry name" value="Homeobox_KN"/>
    <property type="match status" value="1"/>
</dbReference>
<dbReference type="PANTHER" id="PTHR11850">
    <property type="entry name" value="HOMEOBOX PROTEIN TRANSCRIPTION FACTORS"/>
    <property type="match status" value="1"/>
</dbReference>
<keyword evidence="12" id="KW-1185">Reference proteome</keyword>
<keyword evidence="3" id="KW-0805">Transcription regulation</keyword>
<organism evidence="11 12">
    <name type="scientific">Ensete ventricosum</name>
    <name type="common">Abyssinian banana</name>
    <name type="synonym">Musa ensete</name>
    <dbReference type="NCBI Taxonomy" id="4639"/>
    <lineage>
        <taxon>Eukaryota</taxon>
        <taxon>Viridiplantae</taxon>
        <taxon>Streptophyta</taxon>
        <taxon>Embryophyta</taxon>
        <taxon>Tracheophyta</taxon>
        <taxon>Spermatophyta</taxon>
        <taxon>Magnoliopsida</taxon>
        <taxon>Liliopsida</taxon>
        <taxon>Zingiberales</taxon>
        <taxon>Musaceae</taxon>
        <taxon>Ensete</taxon>
    </lineage>
</organism>
<feature type="region of interest" description="Disordered" evidence="9">
    <location>
        <begin position="1"/>
        <end position="38"/>
    </location>
</feature>
<dbReference type="InterPro" id="IPR001356">
    <property type="entry name" value="HD"/>
</dbReference>
<dbReference type="Gene3D" id="1.10.10.60">
    <property type="entry name" value="Homeodomain-like"/>
    <property type="match status" value="1"/>
</dbReference>
<evidence type="ECO:0000256" key="7">
    <source>
        <dbReference type="ARBA" id="ARBA00023242"/>
    </source>
</evidence>
<protein>
    <recommendedName>
        <fullName evidence="10">Homeobox domain-containing protein</fullName>
    </recommendedName>
</protein>
<dbReference type="FunFam" id="1.10.10.60:FF:000117">
    <property type="entry name" value="BEL1-like homeodomain protein 9"/>
    <property type="match status" value="1"/>
</dbReference>
<evidence type="ECO:0000256" key="9">
    <source>
        <dbReference type="SAM" id="MobiDB-lite"/>
    </source>
</evidence>
<name>A0AAV8RV57_ENSVE</name>
<evidence type="ECO:0000259" key="10">
    <source>
        <dbReference type="PROSITE" id="PS50071"/>
    </source>
</evidence>
<dbReference type="GO" id="GO:0003677">
    <property type="term" value="F:DNA binding"/>
    <property type="evidence" value="ECO:0007669"/>
    <property type="project" value="UniProtKB-UniRule"/>
</dbReference>
<dbReference type="InterPro" id="IPR050224">
    <property type="entry name" value="TALE_homeobox"/>
</dbReference>
<dbReference type="EMBL" id="JAQQAF010000001">
    <property type="protein sequence ID" value="KAJ8509938.1"/>
    <property type="molecule type" value="Genomic_DNA"/>
</dbReference>
<evidence type="ECO:0000256" key="4">
    <source>
        <dbReference type="ARBA" id="ARBA00023125"/>
    </source>
</evidence>
<gene>
    <name evidence="11" type="ORF">OPV22_000372</name>
</gene>
<feature type="region of interest" description="Disordered" evidence="9">
    <location>
        <begin position="320"/>
        <end position="363"/>
    </location>
</feature>
<evidence type="ECO:0000256" key="6">
    <source>
        <dbReference type="ARBA" id="ARBA00023163"/>
    </source>
</evidence>
<dbReference type="PROSITE" id="PS50071">
    <property type="entry name" value="HOMEOBOX_2"/>
    <property type="match status" value="1"/>
</dbReference>
<dbReference type="CDD" id="cd00086">
    <property type="entry name" value="homeodomain"/>
    <property type="match status" value="1"/>
</dbReference>
<feature type="compositionally biased region" description="Polar residues" evidence="9">
    <location>
        <begin position="7"/>
        <end position="17"/>
    </location>
</feature>
<dbReference type="SMART" id="SM00574">
    <property type="entry name" value="POX"/>
    <property type="match status" value="1"/>
</dbReference>
<dbReference type="Pfam" id="PF07526">
    <property type="entry name" value="POX"/>
    <property type="match status" value="1"/>
</dbReference>
<evidence type="ECO:0000256" key="3">
    <source>
        <dbReference type="ARBA" id="ARBA00023015"/>
    </source>
</evidence>
<dbReference type="GO" id="GO:0005634">
    <property type="term" value="C:nucleus"/>
    <property type="evidence" value="ECO:0007669"/>
    <property type="project" value="UniProtKB-SubCell"/>
</dbReference>
<feature type="domain" description="Homeobox" evidence="10">
    <location>
        <begin position="491"/>
        <end position="554"/>
    </location>
</feature>
<keyword evidence="6" id="KW-0804">Transcription</keyword>
<evidence type="ECO:0000256" key="2">
    <source>
        <dbReference type="ARBA" id="ARBA00006454"/>
    </source>
</evidence>
<evidence type="ECO:0000313" key="12">
    <source>
        <dbReference type="Proteomes" id="UP001222027"/>
    </source>
</evidence>
<evidence type="ECO:0000256" key="1">
    <source>
        <dbReference type="ARBA" id="ARBA00004123"/>
    </source>
</evidence>
<keyword evidence="4 8" id="KW-0238">DNA-binding</keyword>
<keyword evidence="7 8" id="KW-0539">Nucleus</keyword>
<dbReference type="Proteomes" id="UP001222027">
    <property type="component" value="Unassembled WGS sequence"/>
</dbReference>
<evidence type="ECO:0000256" key="5">
    <source>
        <dbReference type="ARBA" id="ARBA00023155"/>
    </source>
</evidence>
<dbReference type="AlphaFoldDB" id="A0AAV8RV57"/>
<evidence type="ECO:0000256" key="8">
    <source>
        <dbReference type="PROSITE-ProRule" id="PRU00108"/>
    </source>
</evidence>
<feature type="compositionally biased region" description="Polar residues" evidence="9">
    <location>
        <begin position="339"/>
        <end position="350"/>
    </location>
</feature>
<dbReference type="InterPro" id="IPR006563">
    <property type="entry name" value="POX_dom"/>
</dbReference>
<dbReference type="SMART" id="SM00389">
    <property type="entry name" value="HOX"/>
    <property type="match status" value="1"/>
</dbReference>
<sequence>MHPANPTAATASCSSKRAMNGLRSDAHVAQQSRRDKLRVQSDLLQVRGASDPAMFPSPAASAATDFTGGSQVPLVAPAASSLILSEGAAAFQPQPGCDWAPPPSFVPHGHPYHHQPRPGFVGYHDGSTDLHFVSPSPPLACQGREFASAIAQQPCPWAVEGGGNELLFLPTYAGESPGAMLMARQLPPQWSGEGNIMGAKCDDATVGAGDPRAARGLSLTLASSPVPELGAAQLEAGPSCPYPKFLIGDRVYTGGGSLQDVVSLPSDAAAHRGSGPLGPFTGYATILKNSRFLRPAQQLLDEFCSAVTGLKLAKRCHIGEASPGASSSGRDVGEKDNSSKGVNSGTSTSMEAGADAGGAAKVHRPEFQQKKAKLLHMQEEVCRRYKQYHQQMQMVVSSFESVAGLNSATPYTSLALKAISKHFRSLKNAISDQIRHVSKVLGEELMSSPSSGGRGVESTPTPPRLKYLDQSLLRKQKAGGESTLSLVDHNQPVWRPQRGLPERAVSVLRAWLFEHFLHPYPTDTDKHMLATQTGLSRNQVSNWFINARVRLWKPMIEEIHMLETKGMSGMDLNSATNGKETMVPAVTEDGGAHSSTYHDPMDAVLLDEEGSQQAWQGGDKRSRVEECEMLTGMDGGAGLMSFATYQHAMDMGGIEAVSLTLGLRHEGGQQTPPPPPPQMRHFGAQMFHDFVG</sequence>
<dbReference type="InterPro" id="IPR009057">
    <property type="entry name" value="Homeodomain-like_sf"/>
</dbReference>
<evidence type="ECO:0000313" key="11">
    <source>
        <dbReference type="EMBL" id="KAJ8509938.1"/>
    </source>
</evidence>
<comment type="subcellular location">
    <subcellularLocation>
        <location evidence="1 8">Nucleus</location>
    </subcellularLocation>
</comment>